<feature type="transmembrane region" description="Helical" evidence="1">
    <location>
        <begin position="140"/>
        <end position="161"/>
    </location>
</feature>
<feature type="transmembrane region" description="Helical" evidence="1">
    <location>
        <begin position="111"/>
        <end position="134"/>
    </location>
</feature>
<evidence type="ECO:0000313" key="3">
    <source>
        <dbReference type="Proteomes" id="UP000238196"/>
    </source>
</evidence>
<keyword evidence="1" id="KW-1133">Transmembrane helix</keyword>
<protein>
    <submittedName>
        <fullName evidence="2">DUF2254 domain-containing protein</fullName>
    </submittedName>
</protein>
<keyword evidence="1" id="KW-0472">Membrane</keyword>
<feature type="transmembrane region" description="Helical" evidence="1">
    <location>
        <begin position="64"/>
        <end position="90"/>
    </location>
</feature>
<organism evidence="2 3">
    <name type="scientific">Proteobacteria bacterium 228</name>
    <dbReference type="NCBI Taxonomy" id="2083153"/>
    <lineage>
        <taxon>Bacteria</taxon>
        <taxon>Pseudomonadati</taxon>
        <taxon>Pseudomonadota</taxon>
    </lineage>
</organism>
<evidence type="ECO:0000256" key="1">
    <source>
        <dbReference type="SAM" id="Phobius"/>
    </source>
</evidence>
<dbReference type="OrthoDB" id="2955631at2"/>
<accession>A0A2S5KWZ4</accession>
<feature type="transmembrane region" description="Helical" evidence="1">
    <location>
        <begin position="23"/>
        <end position="44"/>
    </location>
</feature>
<sequence>MAQDRDVIASKWMFYLREMAHRMWFRASLYCALAIGTVLISPLANSWVPGHWATVLGASSIDSILNILASSMLAVTTFSLTTVVSAFATASSSTTPRATKLLIENADVHSALATFLGAFLYAIVGIVALSTDIYADGGRVVLFGVTVLVIVLITVTLLRWIDQISHLGRVGETVNLVESTTRESLIRRARQPYLGGQPYEQSPVAGTHINTLLVGYVQYVDMGKLQALAEQYQCRIHLESEPGEFLVPGQPLVSVDTAPAEALCQAVRAAIVIGDARTYHQDPRLGLIVLNEIAIRALSPAINDPGTAIDVIGTCVRLLHTWAEERQLASTAVAMQEQHQPRGFQPEYDRIYVRALAEEDFFRDVFVPISRDGAAFVEVGIWLQKALYGLQGCGFAPFHGLALAFAEQALARCQHAMSAEQDIAAVTEHFRKLKVDR</sequence>
<comment type="caution">
    <text evidence="2">The sequence shown here is derived from an EMBL/GenBank/DDBJ whole genome shotgun (WGS) entry which is preliminary data.</text>
</comment>
<dbReference type="AlphaFoldDB" id="A0A2S5KWZ4"/>
<dbReference type="InterPro" id="IPR018723">
    <property type="entry name" value="DUF2254_membrane"/>
</dbReference>
<evidence type="ECO:0000313" key="2">
    <source>
        <dbReference type="EMBL" id="PPC79377.1"/>
    </source>
</evidence>
<dbReference type="Pfam" id="PF10011">
    <property type="entry name" value="DUF2254"/>
    <property type="match status" value="1"/>
</dbReference>
<gene>
    <name evidence="2" type="ORF">C4K68_00215</name>
</gene>
<proteinExistence type="predicted"/>
<dbReference type="Proteomes" id="UP000238196">
    <property type="component" value="Unassembled WGS sequence"/>
</dbReference>
<dbReference type="EMBL" id="PRLP01000001">
    <property type="protein sequence ID" value="PPC79377.1"/>
    <property type="molecule type" value="Genomic_DNA"/>
</dbReference>
<reference evidence="2 3" key="1">
    <citation type="submission" date="2018-02" db="EMBL/GenBank/DDBJ databases">
        <title>novel marine gammaproteobacteria from coastal saline agro ecosystem.</title>
        <authorList>
            <person name="Krishnan R."/>
            <person name="Ramesh Kumar N."/>
        </authorList>
    </citation>
    <scope>NUCLEOTIDE SEQUENCE [LARGE SCALE GENOMIC DNA]</scope>
    <source>
        <strain evidence="2 3">228</strain>
    </source>
</reference>
<name>A0A2S5KWZ4_9PROT</name>
<keyword evidence="1" id="KW-0812">Transmembrane</keyword>